<accession>A0AAV0QWP4</accession>
<feature type="non-terminal residue" evidence="1">
    <location>
        <position position="1"/>
    </location>
</feature>
<evidence type="ECO:0000313" key="1">
    <source>
        <dbReference type="EMBL" id="CAI0549574.1"/>
    </source>
</evidence>
<dbReference type="Proteomes" id="UP001154282">
    <property type="component" value="Unassembled WGS sequence"/>
</dbReference>
<evidence type="ECO:0008006" key="3">
    <source>
        <dbReference type="Google" id="ProtNLM"/>
    </source>
</evidence>
<proteinExistence type="predicted"/>
<dbReference type="EMBL" id="CAMGYJ010000010">
    <property type="protein sequence ID" value="CAI0549574.1"/>
    <property type="molecule type" value="Genomic_DNA"/>
</dbReference>
<organism evidence="1 2">
    <name type="scientific">Linum tenue</name>
    <dbReference type="NCBI Taxonomy" id="586396"/>
    <lineage>
        <taxon>Eukaryota</taxon>
        <taxon>Viridiplantae</taxon>
        <taxon>Streptophyta</taxon>
        <taxon>Embryophyta</taxon>
        <taxon>Tracheophyta</taxon>
        <taxon>Spermatophyta</taxon>
        <taxon>Magnoliopsida</taxon>
        <taxon>eudicotyledons</taxon>
        <taxon>Gunneridae</taxon>
        <taxon>Pentapetalae</taxon>
        <taxon>rosids</taxon>
        <taxon>fabids</taxon>
        <taxon>Malpighiales</taxon>
        <taxon>Linaceae</taxon>
        <taxon>Linum</taxon>
    </lineage>
</organism>
<dbReference type="AlphaFoldDB" id="A0AAV0QWP4"/>
<protein>
    <recommendedName>
        <fullName evidence="3">NADH-ubiquinone reductase complex 1 MLRQ subunit</fullName>
    </recommendedName>
</protein>
<dbReference type="Pfam" id="PF06522">
    <property type="entry name" value="B12D"/>
    <property type="match status" value="1"/>
</dbReference>
<gene>
    <name evidence="1" type="ORF">LITE_LOCUS45208</name>
</gene>
<keyword evidence="2" id="KW-1185">Reference proteome</keyword>
<dbReference type="InterPro" id="IPR010530">
    <property type="entry name" value="B12D"/>
</dbReference>
<name>A0AAV0QWP4_9ROSI</name>
<comment type="caution">
    <text evidence="1">The sequence shown here is derived from an EMBL/GenBank/DDBJ whole genome shotgun (WGS) entry which is preliminary data.</text>
</comment>
<dbReference type="PANTHER" id="PTHR33417">
    <property type="entry name" value="G-BOX BINDING PROTEIN"/>
    <property type="match status" value="1"/>
</dbReference>
<reference evidence="1" key="1">
    <citation type="submission" date="2022-08" db="EMBL/GenBank/DDBJ databases">
        <authorList>
            <person name="Gutierrez-Valencia J."/>
        </authorList>
    </citation>
    <scope>NUCLEOTIDE SEQUENCE</scope>
</reference>
<evidence type="ECO:0000313" key="2">
    <source>
        <dbReference type="Proteomes" id="UP001154282"/>
    </source>
</evidence>
<sequence length="135" mass="14869">AGQSVPTISQFHLVKLKSLSRHFSLPSPATASFSSLQPPFLPTICGMGGGNRWLRPEVYPLFAATGVAVGICAFQLIRNISGNPEVRVKKDNRAAGVLENFAEGERYSQHALRRFVRDRAPEIMPKLNSFFSDPK</sequence>